<comment type="function">
    <text evidence="9">Destroys radicals which are normally produced within the cells and which are toxic to biological systems.</text>
</comment>
<dbReference type="PANTHER" id="PTHR10003">
    <property type="entry name" value="SUPEROXIDE DISMUTASE CU-ZN -RELATED"/>
    <property type="match status" value="1"/>
</dbReference>
<dbReference type="Gene3D" id="2.60.40.200">
    <property type="entry name" value="Superoxide dismutase, copper/zinc binding domain"/>
    <property type="match status" value="1"/>
</dbReference>
<evidence type="ECO:0000256" key="11">
    <source>
        <dbReference type="SAM" id="SignalP"/>
    </source>
</evidence>
<evidence type="ECO:0000313" key="14">
    <source>
        <dbReference type="RefSeq" id="XP_026734333.1"/>
    </source>
</evidence>
<evidence type="ECO:0000256" key="7">
    <source>
        <dbReference type="ARBA" id="ARBA00023157"/>
    </source>
</evidence>
<dbReference type="SUPFAM" id="SSF49329">
    <property type="entry name" value="Cu,Zn superoxide dismutase-like"/>
    <property type="match status" value="1"/>
</dbReference>
<dbReference type="RefSeq" id="XP_026734333.1">
    <property type="nucleotide sequence ID" value="XM_026878532.1"/>
</dbReference>
<dbReference type="Pfam" id="PF00080">
    <property type="entry name" value="Sod_Cu"/>
    <property type="match status" value="1"/>
</dbReference>
<evidence type="ECO:0000256" key="6">
    <source>
        <dbReference type="ARBA" id="ARBA00023008"/>
    </source>
</evidence>
<comment type="cofactor">
    <cofactor evidence="9">
        <name>Zn(2+)</name>
        <dbReference type="ChEBI" id="CHEBI:29105"/>
    </cofactor>
    <text evidence="9">Binds 1 zinc ion per subunit.</text>
</comment>
<dbReference type="FunFam" id="2.60.40.200:FF:000003">
    <property type="entry name" value="Superoxide dismutase [Cu-Zn], chloroplastic"/>
    <property type="match status" value="1"/>
</dbReference>
<evidence type="ECO:0000256" key="1">
    <source>
        <dbReference type="ARBA" id="ARBA00010457"/>
    </source>
</evidence>
<comment type="similarity">
    <text evidence="1 9">Belongs to the Cu-Zn superoxide dismutase family.</text>
</comment>
<dbReference type="OrthoDB" id="2015551at2759"/>
<dbReference type="PROSITE" id="PS00332">
    <property type="entry name" value="SOD_CU_ZN_2"/>
    <property type="match status" value="1"/>
</dbReference>
<accession>A0A7E5W140</accession>
<dbReference type="Proteomes" id="UP000322000">
    <property type="component" value="Chromosome 11"/>
</dbReference>
<keyword evidence="4" id="KW-0049">Antioxidant</keyword>
<feature type="signal peptide" evidence="11">
    <location>
        <begin position="1"/>
        <end position="17"/>
    </location>
</feature>
<dbReference type="InterPro" id="IPR024134">
    <property type="entry name" value="SOD_Cu/Zn_/chaperone"/>
</dbReference>
<keyword evidence="5 9" id="KW-0560">Oxidoreductase</keyword>
<reference evidence="14" key="1">
    <citation type="submission" date="2025-08" db="UniProtKB">
        <authorList>
            <consortium name="RefSeq"/>
        </authorList>
    </citation>
    <scope>IDENTIFICATION</scope>
</reference>
<keyword evidence="11" id="KW-0732">Signal</keyword>
<dbReference type="InterPro" id="IPR036423">
    <property type="entry name" value="SOD-like_Cu/Zn_dom_sf"/>
</dbReference>
<dbReference type="EC" id="1.15.1.1" evidence="9"/>
<feature type="chain" id="PRO_5028865867" description="Superoxide dismutase [Cu-Zn]" evidence="11">
    <location>
        <begin position="18"/>
        <end position="200"/>
    </location>
</feature>
<dbReference type="GO" id="GO:0004784">
    <property type="term" value="F:superoxide dismutase activity"/>
    <property type="evidence" value="ECO:0007669"/>
    <property type="project" value="UniProtKB-EC"/>
</dbReference>
<evidence type="ECO:0000259" key="12">
    <source>
        <dbReference type="Pfam" id="PF00080"/>
    </source>
</evidence>
<dbReference type="GO" id="GO:0005507">
    <property type="term" value="F:copper ion binding"/>
    <property type="evidence" value="ECO:0007669"/>
    <property type="project" value="InterPro"/>
</dbReference>
<organism evidence="13 14">
    <name type="scientific">Trichoplusia ni</name>
    <name type="common">Cabbage looper</name>
    <dbReference type="NCBI Taxonomy" id="7111"/>
    <lineage>
        <taxon>Eukaryota</taxon>
        <taxon>Metazoa</taxon>
        <taxon>Ecdysozoa</taxon>
        <taxon>Arthropoda</taxon>
        <taxon>Hexapoda</taxon>
        <taxon>Insecta</taxon>
        <taxon>Pterygota</taxon>
        <taxon>Neoptera</taxon>
        <taxon>Endopterygota</taxon>
        <taxon>Lepidoptera</taxon>
        <taxon>Glossata</taxon>
        <taxon>Ditrysia</taxon>
        <taxon>Noctuoidea</taxon>
        <taxon>Noctuidae</taxon>
        <taxon>Plusiinae</taxon>
        <taxon>Trichoplusia</taxon>
    </lineage>
</organism>
<evidence type="ECO:0000256" key="4">
    <source>
        <dbReference type="ARBA" id="ARBA00022862"/>
    </source>
</evidence>
<dbReference type="KEGG" id="tnl:113498510"/>
<dbReference type="AlphaFoldDB" id="A0A7E5W140"/>
<dbReference type="CDD" id="cd00305">
    <property type="entry name" value="Cu-Zn_Superoxide_Dismutase"/>
    <property type="match status" value="1"/>
</dbReference>
<keyword evidence="10" id="KW-0472">Membrane</keyword>
<evidence type="ECO:0000256" key="9">
    <source>
        <dbReference type="RuleBase" id="RU000393"/>
    </source>
</evidence>
<dbReference type="GeneID" id="113498510"/>
<dbReference type="PROSITE" id="PS00087">
    <property type="entry name" value="SOD_CU_ZN_1"/>
    <property type="match status" value="1"/>
</dbReference>
<evidence type="ECO:0000256" key="5">
    <source>
        <dbReference type="ARBA" id="ARBA00023002"/>
    </source>
</evidence>
<dbReference type="InterPro" id="IPR001424">
    <property type="entry name" value="SOD_Cu_Zn_dom"/>
</dbReference>
<keyword evidence="3 9" id="KW-0862">Zinc</keyword>
<keyword evidence="2 9" id="KW-0479">Metal-binding</keyword>
<name>A0A7E5W140_TRINI</name>
<feature type="transmembrane region" description="Helical" evidence="10">
    <location>
        <begin position="177"/>
        <end position="197"/>
    </location>
</feature>
<evidence type="ECO:0000313" key="13">
    <source>
        <dbReference type="Proteomes" id="UP000322000"/>
    </source>
</evidence>
<keyword evidence="10" id="KW-1133">Transmembrane helix</keyword>
<gene>
    <name evidence="14" type="primary">LOC113498510</name>
</gene>
<comment type="cofactor">
    <cofactor evidence="9">
        <name>Cu cation</name>
        <dbReference type="ChEBI" id="CHEBI:23378"/>
    </cofactor>
    <text evidence="9">Binds 1 copper ion per subunit.</text>
</comment>
<evidence type="ECO:0000256" key="2">
    <source>
        <dbReference type="ARBA" id="ARBA00022723"/>
    </source>
</evidence>
<dbReference type="PRINTS" id="PR00068">
    <property type="entry name" value="CUZNDISMTASE"/>
</dbReference>
<protein>
    <recommendedName>
        <fullName evidence="9">Superoxide dismutase [Cu-Zn]</fullName>
        <ecNumber evidence="9">1.15.1.1</ecNumber>
    </recommendedName>
</protein>
<comment type="catalytic activity">
    <reaction evidence="8 9">
        <text>2 superoxide + 2 H(+) = H2O2 + O2</text>
        <dbReference type="Rhea" id="RHEA:20696"/>
        <dbReference type="ChEBI" id="CHEBI:15378"/>
        <dbReference type="ChEBI" id="CHEBI:15379"/>
        <dbReference type="ChEBI" id="CHEBI:16240"/>
        <dbReference type="ChEBI" id="CHEBI:18421"/>
        <dbReference type="EC" id="1.15.1.1"/>
    </reaction>
</comment>
<keyword evidence="10" id="KW-0812">Transmembrane</keyword>
<dbReference type="InterPro" id="IPR018152">
    <property type="entry name" value="SOD_Cu/Zn_BS"/>
</dbReference>
<sequence>MFVRWCYIVLLFTVATANDGSRTAISLLRSGGVVGAVTFTETTEGVRVSGRIVGMAPGLYGFHVHELGDTTTCDAAGPHFNPTGDEHAGRQHEFRHVGDLGNIQFEADRQAELNFVDSVISLRGPNNILGRTLVLHAQQDDLGQGGNPLSATTGNAGPRVACGVIGIYGDDAAWNSAVSISPSLLLFILFATGIFYFSKI</sequence>
<evidence type="ECO:0000256" key="8">
    <source>
        <dbReference type="ARBA" id="ARBA00049204"/>
    </source>
</evidence>
<evidence type="ECO:0000256" key="10">
    <source>
        <dbReference type="SAM" id="Phobius"/>
    </source>
</evidence>
<dbReference type="InParanoid" id="A0A7E5W140"/>
<evidence type="ECO:0000256" key="3">
    <source>
        <dbReference type="ARBA" id="ARBA00022833"/>
    </source>
</evidence>
<feature type="domain" description="Superoxide dismutase copper/zinc binding" evidence="12">
    <location>
        <begin position="33"/>
        <end position="165"/>
    </location>
</feature>
<keyword evidence="7" id="KW-1015">Disulfide bond</keyword>
<keyword evidence="13" id="KW-1185">Reference proteome</keyword>
<keyword evidence="6 9" id="KW-0186">Copper</keyword>
<proteinExistence type="inferred from homology"/>